<dbReference type="SUPFAM" id="SSF55608">
    <property type="entry name" value="Homing endonucleases"/>
    <property type="match status" value="1"/>
</dbReference>
<dbReference type="GO" id="GO:0004519">
    <property type="term" value="F:endonuclease activity"/>
    <property type="evidence" value="ECO:0007669"/>
    <property type="project" value="InterPro"/>
</dbReference>
<reference evidence="2" key="2">
    <citation type="submission" date="2021-04" db="EMBL/GenBank/DDBJ databases">
        <authorList>
            <person name="Gilroy R."/>
        </authorList>
    </citation>
    <scope>NUCLEOTIDE SEQUENCE</scope>
    <source>
        <strain evidence="2">CHK33-7979</strain>
    </source>
</reference>
<dbReference type="Proteomes" id="UP000886824">
    <property type="component" value="Unassembled WGS sequence"/>
</dbReference>
<sequence>MKAPSREQLLADVLSSATWKEIAEKYGYKDPRFLRKLARRYGLPPRRKILKPSEGELRRMIQAEGLTPYEVAEQLGYGPGGWSNIYAYCRAYGIDFDFSVHHDLRAVPFTRRQRDIALGSLLGDAYLRPSGNSYSLSFCHGEKQLGYLRWKLGEFENFVTTKALYCRQTHFRGNAPSYSFSTINHPELTAMHALCYPGGRKRLSRDWLEGLTPLSLAVWYLDDGSLNRRYGTIVLCTNCFSREEQELAADYFSARWGITPKLEPRRNGQYVLRINAAQRQRFLGLVAPHVPDCMRYKLG</sequence>
<evidence type="ECO:0000313" key="3">
    <source>
        <dbReference type="Proteomes" id="UP000886824"/>
    </source>
</evidence>
<feature type="domain" description="Homing endonuclease LAGLIDADG" evidence="1">
    <location>
        <begin position="114"/>
        <end position="282"/>
    </location>
</feature>
<protein>
    <recommendedName>
        <fullName evidence="1">Homing endonuclease LAGLIDADG domain-containing protein</fullName>
    </recommendedName>
</protein>
<dbReference type="InterPro" id="IPR004860">
    <property type="entry name" value="LAGLIDADG_dom"/>
</dbReference>
<dbReference type="Pfam" id="PF03161">
    <property type="entry name" value="LAGLIDADG_2"/>
    <property type="match status" value="1"/>
</dbReference>
<dbReference type="EMBL" id="DXCX01000051">
    <property type="protein sequence ID" value="HIY73307.1"/>
    <property type="molecule type" value="Genomic_DNA"/>
</dbReference>
<dbReference type="AlphaFoldDB" id="A0A9D1Z3S3"/>
<organism evidence="2 3">
    <name type="scientific">Candidatus Intestinimonas merdavium</name>
    <dbReference type="NCBI Taxonomy" id="2838622"/>
    <lineage>
        <taxon>Bacteria</taxon>
        <taxon>Bacillati</taxon>
        <taxon>Bacillota</taxon>
        <taxon>Clostridia</taxon>
        <taxon>Eubacteriales</taxon>
        <taxon>Intestinimonas</taxon>
    </lineage>
</organism>
<gene>
    <name evidence="2" type="ORF">H9826_04950</name>
</gene>
<name>A0A9D1Z3S3_9FIRM</name>
<dbReference type="InterPro" id="IPR027434">
    <property type="entry name" value="Homing_endonucl"/>
</dbReference>
<evidence type="ECO:0000313" key="2">
    <source>
        <dbReference type="EMBL" id="HIY73307.1"/>
    </source>
</evidence>
<dbReference type="Gene3D" id="3.10.28.10">
    <property type="entry name" value="Homing endonucleases"/>
    <property type="match status" value="2"/>
</dbReference>
<comment type="caution">
    <text evidence="2">The sequence shown here is derived from an EMBL/GenBank/DDBJ whole genome shotgun (WGS) entry which is preliminary data.</text>
</comment>
<reference evidence="2" key="1">
    <citation type="journal article" date="2021" name="PeerJ">
        <title>Extensive microbial diversity within the chicken gut microbiome revealed by metagenomics and culture.</title>
        <authorList>
            <person name="Gilroy R."/>
            <person name="Ravi A."/>
            <person name="Getino M."/>
            <person name="Pursley I."/>
            <person name="Horton D.L."/>
            <person name="Alikhan N.F."/>
            <person name="Baker D."/>
            <person name="Gharbi K."/>
            <person name="Hall N."/>
            <person name="Watson M."/>
            <person name="Adriaenssens E.M."/>
            <person name="Foster-Nyarko E."/>
            <person name="Jarju S."/>
            <person name="Secka A."/>
            <person name="Antonio M."/>
            <person name="Oren A."/>
            <person name="Chaudhuri R.R."/>
            <person name="La Ragione R."/>
            <person name="Hildebrand F."/>
            <person name="Pallen M.J."/>
        </authorList>
    </citation>
    <scope>NUCLEOTIDE SEQUENCE</scope>
    <source>
        <strain evidence="2">CHK33-7979</strain>
    </source>
</reference>
<proteinExistence type="predicted"/>
<evidence type="ECO:0000259" key="1">
    <source>
        <dbReference type="Pfam" id="PF03161"/>
    </source>
</evidence>
<accession>A0A9D1Z3S3</accession>